<keyword evidence="3" id="KW-1185">Reference proteome</keyword>
<organism evidence="2 3">
    <name type="scientific">Silurus meridionalis</name>
    <name type="common">Southern catfish</name>
    <name type="synonym">Silurus soldatovi meridionalis</name>
    <dbReference type="NCBI Taxonomy" id="175797"/>
    <lineage>
        <taxon>Eukaryota</taxon>
        <taxon>Metazoa</taxon>
        <taxon>Chordata</taxon>
        <taxon>Craniata</taxon>
        <taxon>Vertebrata</taxon>
        <taxon>Euteleostomi</taxon>
        <taxon>Actinopterygii</taxon>
        <taxon>Neopterygii</taxon>
        <taxon>Teleostei</taxon>
        <taxon>Ostariophysi</taxon>
        <taxon>Siluriformes</taxon>
        <taxon>Siluridae</taxon>
        <taxon>Silurus</taxon>
    </lineage>
</organism>
<dbReference type="Pfam" id="PF15820">
    <property type="entry name" value="ECSCR"/>
    <property type="match status" value="1"/>
</dbReference>
<dbReference type="InterPro" id="IPR026247">
    <property type="entry name" value="ECSCR"/>
</dbReference>
<evidence type="ECO:0000256" key="1">
    <source>
        <dbReference type="SAM" id="Phobius"/>
    </source>
</evidence>
<keyword evidence="1" id="KW-1133">Transmembrane helix</keyword>
<dbReference type="EMBL" id="JABFDY010000015">
    <property type="protein sequence ID" value="KAF7697201.1"/>
    <property type="molecule type" value="Genomic_DNA"/>
</dbReference>
<reference evidence="2" key="1">
    <citation type="submission" date="2020-08" db="EMBL/GenBank/DDBJ databases">
        <title>Chromosome-level assembly of Southern catfish (Silurus meridionalis) provides insights into visual adaptation to the nocturnal and benthic lifestyles.</title>
        <authorList>
            <person name="Zhang Y."/>
            <person name="Wang D."/>
            <person name="Peng Z."/>
        </authorList>
    </citation>
    <scope>NUCLEOTIDE SEQUENCE</scope>
    <source>
        <strain evidence="2">SWU-2019-XX</strain>
        <tissue evidence="2">Muscle</tissue>
    </source>
</reference>
<dbReference type="PRINTS" id="PR02069">
    <property type="entry name" value="ECCREGULATOR"/>
</dbReference>
<comment type="caution">
    <text evidence="2">The sequence shown here is derived from an EMBL/GenBank/DDBJ whole genome shotgun (WGS) entry which is preliminary data.</text>
</comment>
<accession>A0A8T0AWX4</accession>
<dbReference type="PANTHER" id="PTHR28602">
    <property type="entry name" value="ENDOTHELIAL CELL-SPECIFIC CHEMOTAXIS REGULATOR"/>
    <property type="match status" value="1"/>
</dbReference>
<dbReference type="PANTHER" id="PTHR28602:SF1">
    <property type="entry name" value="ENDOTHELIAL CELL-SPECIFIC CHEMOTAXIS REGULATOR"/>
    <property type="match status" value="1"/>
</dbReference>
<name>A0A8T0AWX4_SILME</name>
<dbReference type="Proteomes" id="UP000606274">
    <property type="component" value="Unassembled WGS sequence"/>
</dbReference>
<evidence type="ECO:0000313" key="3">
    <source>
        <dbReference type="Proteomes" id="UP000606274"/>
    </source>
</evidence>
<evidence type="ECO:0000313" key="2">
    <source>
        <dbReference type="EMBL" id="KAF7697201.1"/>
    </source>
</evidence>
<gene>
    <name evidence="2" type="ORF">HF521_005619</name>
</gene>
<dbReference type="AlphaFoldDB" id="A0A8T0AWX4"/>
<evidence type="ECO:0008006" key="4">
    <source>
        <dbReference type="Google" id="ProtNLM"/>
    </source>
</evidence>
<proteinExistence type="predicted"/>
<protein>
    <recommendedName>
        <fullName evidence="4">Endothelial cell-specific chemotaxis regulator</fullName>
    </recommendedName>
</protein>
<keyword evidence="1" id="KW-0472">Membrane</keyword>
<sequence>MTLSIISVTMAESANATSQTGDGAKPTQTTPGTGLTTLAFGVMSFILMLIIVMVVLVTAVNFRGRCHNSKEEGIKNYGSVVSEGNLSNKTERGSIMLVSMRTINTDTDTDSVRFSSIYSAALEDEDQ</sequence>
<keyword evidence="1" id="KW-0812">Transmembrane</keyword>
<feature type="transmembrane region" description="Helical" evidence="1">
    <location>
        <begin position="40"/>
        <end position="62"/>
    </location>
</feature>